<accession>A0ABY4E964</accession>
<dbReference type="PANTHER" id="PTHR42920">
    <property type="entry name" value="OS03G0707200 PROTEIN-RELATED"/>
    <property type="match status" value="1"/>
</dbReference>
<dbReference type="InterPro" id="IPR000620">
    <property type="entry name" value="EamA_dom"/>
</dbReference>
<dbReference type="PANTHER" id="PTHR42920:SF11">
    <property type="entry name" value="INNER MEMBRANE PROTEIN YTFF"/>
    <property type="match status" value="1"/>
</dbReference>
<feature type="transmembrane region" description="Helical" evidence="6">
    <location>
        <begin position="255"/>
        <end position="274"/>
    </location>
</feature>
<feature type="transmembrane region" description="Helical" evidence="6">
    <location>
        <begin position="98"/>
        <end position="120"/>
    </location>
</feature>
<proteinExistence type="predicted"/>
<dbReference type="EMBL" id="CP091512">
    <property type="protein sequence ID" value="UOO92287.1"/>
    <property type="molecule type" value="Genomic_DNA"/>
</dbReference>
<evidence type="ECO:0000256" key="1">
    <source>
        <dbReference type="ARBA" id="ARBA00004651"/>
    </source>
</evidence>
<evidence type="ECO:0000256" key="6">
    <source>
        <dbReference type="SAM" id="Phobius"/>
    </source>
</evidence>
<dbReference type="Pfam" id="PF00892">
    <property type="entry name" value="EamA"/>
    <property type="match status" value="2"/>
</dbReference>
<evidence type="ECO:0000256" key="4">
    <source>
        <dbReference type="ARBA" id="ARBA00022989"/>
    </source>
</evidence>
<reference evidence="8" key="2">
    <citation type="journal article" date="2022" name="Res Sq">
        <title>Evolution of multicellular longitudinally dividing oral cavity symbionts (Neisseriaceae).</title>
        <authorList>
            <person name="Nyongesa S."/>
            <person name="Weber P."/>
            <person name="Bernet E."/>
            <person name="Pullido F."/>
            <person name="Nieckarz M."/>
            <person name="Delaby M."/>
            <person name="Nieves C."/>
            <person name="Viehboeck T."/>
            <person name="Krause N."/>
            <person name="Rivera-Millot A."/>
            <person name="Nakamura A."/>
            <person name="Vischer N."/>
            <person name="VanNieuwenhze M."/>
            <person name="Brun Y."/>
            <person name="Cava F."/>
            <person name="Bulgheresi S."/>
            <person name="Veyrier F."/>
        </authorList>
    </citation>
    <scope>NUCLEOTIDE SEQUENCE</scope>
    <source>
        <strain evidence="8">SAG 1488-6</strain>
    </source>
</reference>
<dbReference type="Proteomes" id="UP000832034">
    <property type="component" value="Chromosome"/>
</dbReference>
<keyword evidence="5 6" id="KW-0472">Membrane</keyword>
<keyword evidence="9" id="KW-1185">Reference proteome</keyword>
<evidence type="ECO:0000256" key="3">
    <source>
        <dbReference type="ARBA" id="ARBA00022692"/>
    </source>
</evidence>
<dbReference type="InterPro" id="IPR051258">
    <property type="entry name" value="Diverse_Substrate_Transporter"/>
</dbReference>
<reference evidence="8" key="1">
    <citation type="submission" date="2021-12" db="EMBL/GenBank/DDBJ databases">
        <authorList>
            <person name="Veyrier F.J."/>
        </authorList>
    </citation>
    <scope>NUCLEOTIDE SEQUENCE</scope>
    <source>
        <strain evidence="8">SAG 1488-6</strain>
    </source>
</reference>
<keyword evidence="2" id="KW-1003">Cell membrane</keyword>
<comment type="subcellular location">
    <subcellularLocation>
        <location evidence="1">Cell membrane</location>
        <topology evidence="1">Multi-pass membrane protein</topology>
    </subcellularLocation>
</comment>
<evidence type="ECO:0000313" key="9">
    <source>
        <dbReference type="Proteomes" id="UP000832034"/>
    </source>
</evidence>
<gene>
    <name evidence="8" type="ORF">LVJ81_11840</name>
</gene>
<feature type="transmembrane region" description="Helical" evidence="6">
    <location>
        <begin position="280"/>
        <end position="300"/>
    </location>
</feature>
<dbReference type="InterPro" id="IPR037185">
    <property type="entry name" value="EmrE-like"/>
</dbReference>
<evidence type="ECO:0000259" key="7">
    <source>
        <dbReference type="Pfam" id="PF00892"/>
    </source>
</evidence>
<name>A0ABY4E964_VITST</name>
<organism evidence="8 9">
    <name type="scientific">Vitreoscilla stercoraria</name>
    <dbReference type="NCBI Taxonomy" id="61"/>
    <lineage>
        <taxon>Bacteria</taxon>
        <taxon>Pseudomonadati</taxon>
        <taxon>Pseudomonadota</taxon>
        <taxon>Betaproteobacteria</taxon>
        <taxon>Neisseriales</taxon>
        <taxon>Neisseriaceae</taxon>
        <taxon>Vitreoscilla</taxon>
    </lineage>
</organism>
<evidence type="ECO:0000256" key="2">
    <source>
        <dbReference type="ARBA" id="ARBA00022475"/>
    </source>
</evidence>
<dbReference type="SUPFAM" id="SSF103481">
    <property type="entry name" value="Multidrug resistance efflux transporter EmrE"/>
    <property type="match status" value="2"/>
</dbReference>
<feature type="domain" description="EamA" evidence="7">
    <location>
        <begin position="160"/>
        <end position="297"/>
    </location>
</feature>
<keyword evidence="3 6" id="KW-0812">Transmembrane</keyword>
<evidence type="ECO:0000256" key="5">
    <source>
        <dbReference type="ARBA" id="ARBA00023136"/>
    </source>
</evidence>
<feature type="transmembrane region" description="Helical" evidence="6">
    <location>
        <begin position="164"/>
        <end position="182"/>
    </location>
</feature>
<feature type="transmembrane region" description="Helical" evidence="6">
    <location>
        <begin position="127"/>
        <end position="144"/>
    </location>
</feature>
<feature type="transmembrane region" description="Helical" evidence="6">
    <location>
        <begin position="189"/>
        <end position="210"/>
    </location>
</feature>
<feature type="transmembrane region" description="Helical" evidence="6">
    <location>
        <begin position="72"/>
        <end position="92"/>
    </location>
</feature>
<feature type="domain" description="EamA" evidence="7">
    <location>
        <begin position="9"/>
        <end position="143"/>
    </location>
</feature>
<protein>
    <submittedName>
        <fullName evidence="8">DMT family transporter</fullName>
    </submittedName>
</protein>
<dbReference type="RefSeq" id="WP_019959246.1">
    <property type="nucleotide sequence ID" value="NZ_CP091512.1"/>
</dbReference>
<sequence length="306" mass="33030">MTKQLATAVGCLLLANMIWAGNALLARYASSGDLQPITMNFLRWSIGALVLLPFCVKTIYQHRGIWLKWDVFKKLLSLAILGMVIYNSLLYASAHHTTAINIALLNTCIPLATFMAAGILMGQWPKAASWLGLSIAASGLLYLISRGNIEALVQLQFNQGDLWMLVAVVAWSVYTVLLKIWAGKLGLPPLAMLNVMMCLAVILMLPLAGWEVAQLGLPSWNATNLGILAYIGIMASIVSYVAWNYGVGQVGPAKASLALYTMPVFSSILSYVLLGESLQHYHWVGGGIIVSGLLLASALGQVPKNK</sequence>
<feature type="transmembrane region" description="Helical" evidence="6">
    <location>
        <begin position="222"/>
        <end position="243"/>
    </location>
</feature>
<evidence type="ECO:0000313" key="8">
    <source>
        <dbReference type="EMBL" id="UOO92287.1"/>
    </source>
</evidence>
<keyword evidence="4 6" id="KW-1133">Transmembrane helix</keyword>
<feature type="transmembrane region" description="Helical" evidence="6">
    <location>
        <begin position="41"/>
        <end position="60"/>
    </location>
</feature>